<dbReference type="eggNOG" id="ENOG5031HZA">
    <property type="taxonomic scope" value="Bacteria"/>
</dbReference>
<feature type="transmembrane region" description="Helical" evidence="1">
    <location>
        <begin position="88"/>
        <end position="112"/>
    </location>
</feature>
<accession>A0A0H3EBZ3</accession>
<keyword evidence="1" id="KW-0812">Transmembrane</keyword>
<dbReference type="RefSeq" id="WP_003817844.1">
    <property type="nucleotide sequence ID" value="NC_014638.1"/>
</dbReference>
<name>A0A0H3EBZ3_BIFBP</name>
<dbReference type="KEGG" id="bbp:BBPR_0715"/>
<evidence type="ECO:0008006" key="4">
    <source>
        <dbReference type="Google" id="ProtNLM"/>
    </source>
</evidence>
<gene>
    <name evidence="2" type="ordered locus">BBPR_0715</name>
</gene>
<evidence type="ECO:0000313" key="2">
    <source>
        <dbReference type="EMBL" id="ADP35804.1"/>
    </source>
</evidence>
<dbReference type="EMBL" id="CP001840">
    <property type="protein sequence ID" value="ADP35804.1"/>
    <property type="molecule type" value="Genomic_DNA"/>
</dbReference>
<feature type="transmembrane region" description="Helical" evidence="1">
    <location>
        <begin position="53"/>
        <end position="76"/>
    </location>
</feature>
<dbReference type="OrthoDB" id="3239139at2"/>
<dbReference type="GeneID" id="93092362"/>
<feature type="transmembrane region" description="Helical" evidence="1">
    <location>
        <begin position="19"/>
        <end position="41"/>
    </location>
</feature>
<evidence type="ECO:0000313" key="3">
    <source>
        <dbReference type="Proteomes" id="UP000002312"/>
    </source>
</evidence>
<dbReference type="AlphaFoldDB" id="A0A0H3EBZ3"/>
<keyword evidence="1" id="KW-0472">Membrane</keyword>
<proteinExistence type="predicted"/>
<dbReference type="HOGENOM" id="CLU_097821_0_0_11"/>
<sequence>MANWTNVTREPETGLPTMLVQAVSIAFVMCVCELVSAPVMVSAAGGAFALMPWFLVACLFAVAFVYTVGFVLLWAADSFAARLKRRDALMPLIYAVIGCVGFGIWGYCVYPATMNSIITRAGLATLSQGDSLMIGINCAVVGLAAFFLGTAAMPRVMKSKGRIAVTAAAVIALAVFGGVVLAMTWSHLA</sequence>
<feature type="transmembrane region" description="Helical" evidence="1">
    <location>
        <begin position="163"/>
        <end position="185"/>
    </location>
</feature>
<evidence type="ECO:0000256" key="1">
    <source>
        <dbReference type="SAM" id="Phobius"/>
    </source>
</evidence>
<keyword evidence="1" id="KW-1133">Transmembrane helix</keyword>
<reference evidence="2 3" key="1">
    <citation type="journal article" date="2010" name="Proc. Natl. Acad. Sci. U.S.A.">
        <title>Genome analysis of Bifidobacterium bifidum PRL2010 reveals metabolic pathways for host-derived glycan foraging.</title>
        <authorList>
            <person name="Turroni F."/>
            <person name="Bottacini F."/>
            <person name="Foroni E."/>
            <person name="Mulder I."/>
            <person name="Kim J.H."/>
            <person name="Zomer A."/>
            <person name="Sanchez B."/>
            <person name="Bidossi A."/>
            <person name="Ferrarini A."/>
            <person name="Giubellini V."/>
            <person name="Delledonne M."/>
            <person name="Henrissat B."/>
            <person name="Coutinho P."/>
            <person name="Oggioni M."/>
            <person name="Fitzgerald G.F."/>
            <person name="Mills D."/>
            <person name="Margolles A."/>
            <person name="Kelly D."/>
            <person name="van Sinderen D."/>
            <person name="Ventura M."/>
        </authorList>
    </citation>
    <scope>NUCLEOTIDE SEQUENCE [LARGE SCALE GENOMIC DNA]</scope>
    <source>
        <strain evidence="2 3">PRL2010</strain>
    </source>
</reference>
<protein>
    <recommendedName>
        <fullName evidence="4">Cd efflux system component</fullName>
    </recommendedName>
</protein>
<dbReference type="PATRIC" id="fig|702459.3.peg.744"/>
<feature type="transmembrane region" description="Helical" evidence="1">
    <location>
        <begin position="132"/>
        <end position="151"/>
    </location>
</feature>
<dbReference type="Proteomes" id="UP000002312">
    <property type="component" value="Chromosome"/>
</dbReference>
<organism evidence="2 3">
    <name type="scientific">Bifidobacterium bifidum (strain PRL2010)</name>
    <dbReference type="NCBI Taxonomy" id="702459"/>
    <lineage>
        <taxon>Bacteria</taxon>
        <taxon>Bacillati</taxon>
        <taxon>Actinomycetota</taxon>
        <taxon>Actinomycetes</taxon>
        <taxon>Bifidobacteriales</taxon>
        <taxon>Bifidobacteriaceae</taxon>
        <taxon>Bifidobacterium</taxon>
    </lineage>
</organism>